<protein>
    <submittedName>
        <fullName evidence="2">Uncharacterized protein</fullName>
    </submittedName>
</protein>
<dbReference type="AlphaFoldDB" id="A0A8J5SL28"/>
<reference evidence="2" key="1">
    <citation type="journal article" date="2021" name="bioRxiv">
        <title>Whole Genome Assembly and Annotation of Northern Wild Rice, Zizania palustris L., Supports a Whole Genome Duplication in the Zizania Genus.</title>
        <authorList>
            <person name="Haas M."/>
            <person name="Kono T."/>
            <person name="Macchietto M."/>
            <person name="Millas R."/>
            <person name="McGilp L."/>
            <person name="Shao M."/>
            <person name="Duquette J."/>
            <person name="Hirsch C.N."/>
            <person name="Kimball J."/>
        </authorList>
    </citation>
    <scope>NUCLEOTIDE SEQUENCE</scope>
    <source>
        <tissue evidence="2">Fresh leaf tissue</tissue>
    </source>
</reference>
<sequence length="191" mass="20878">MHGRPDRRISSRSKSFYRNSLINHELDCLKDVCLNLYICVLGACIRNEFREPSTEDEIKVSVVPAAVVTFDKATTKKGAVPHTEHEFSVLYSHAVFPPESFSVACSLAALMFLVRKGWRTGAGVRRRGGIDRWRGSGGRTEALAGGAGMRTAGPASEEGRNGDGSAGTGEKRRGRIKGGEEGKAEEKKWWP</sequence>
<feature type="compositionally biased region" description="Basic and acidic residues" evidence="1">
    <location>
        <begin position="177"/>
        <end position="191"/>
    </location>
</feature>
<dbReference type="EMBL" id="JAAALK010000286">
    <property type="protein sequence ID" value="KAG8062650.1"/>
    <property type="molecule type" value="Genomic_DNA"/>
</dbReference>
<organism evidence="2 3">
    <name type="scientific">Zizania palustris</name>
    <name type="common">Northern wild rice</name>
    <dbReference type="NCBI Taxonomy" id="103762"/>
    <lineage>
        <taxon>Eukaryota</taxon>
        <taxon>Viridiplantae</taxon>
        <taxon>Streptophyta</taxon>
        <taxon>Embryophyta</taxon>
        <taxon>Tracheophyta</taxon>
        <taxon>Spermatophyta</taxon>
        <taxon>Magnoliopsida</taxon>
        <taxon>Liliopsida</taxon>
        <taxon>Poales</taxon>
        <taxon>Poaceae</taxon>
        <taxon>BOP clade</taxon>
        <taxon>Oryzoideae</taxon>
        <taxon>Oryzeae</taxon>
        <taxon>Zizaniinae</taxon>
        <taxon>Zizania</taxon>
    </lineage>
</organism>
<name>A0A8J5SL28_ZIZPA</name>
<reference evidence="2" key="2">
    <citation type="submission" date="2021-02" db="EMBL/GenBank/DDBJ databases">
        <authorList>
            <person name="Kimball J.A."/>
            <person name="Haas M.W."/>
            <person name="Macchietto M."/>
            <person name="Kono T."/>
            <person name="Duquette J."/>
            <person name="Shao M."/>
        </authorList>
    </citation>
    <scope>NUCLEOTIDE SEQUENCE</scope>
    <source>
        <tissue evidence="2">Fresh leaf tissue</tissue>
    </source>
</reference>
<proteinExistence type="predicted"/>
<accession>A0A8J5SL28</accession>
<gene>
    <name evidence="2" type="ORF">GUJ93_ZPchr0003g17763</name>
</gene>
<evidence type="ECO:0000313" key="3">
    <source>
        <dbReference type="Proteomes" id="UP000729402"/>
    </source>
</evidence>
<feature type="region of interest" description="Disordered" evidence="1">
    <location>
        <begin position="133"/>
        <end position="191"/>
    </location>
</feature>
<evidence type="ECO:0000256" key="1">
    <source>
        <dbReference type="SAM" id="MobiDB-lite"/>
    </source>
</evidence>
<evidence type="ECO:0000313" key="2">
    <source>
        <dbReference type="EMBL" id="KAG8062650.1"/>
    </source>
</evidence>
<dbReference type="Proteomes" id="UP000729402">
    <property type="component" value="Unassembled WGS sequence"/>
</dbReference>
<keyword evidence="3" id="KW-1185">Reference proteome</keyword>
<comment type="caution">
    <text evidence="2">The sequence shown here is derived from an EMBL/GenBank/DDBJ whole genome shotgun (WGS) entry which is preliminary data.</text>
</comment>